<sequence>MEKQIATFKDYAIFMADKTNLLEIAQFVVKENYSHNLFSFTEILSTEL</sequence>
<comment type="caution">
    <text evidence="1">The sequence shown here is derived from an EMBL/GenBank/DDBJ whole genome shotgun (WGS) entry which is preliminary data.</text>
</comment>
<protein>
    <submittedName>
        <fullName evidence="1">Uncharacterized protein</fullName>
    </submittedName>
</protein>
<keyword evidence="2" id="KW-1185">Reference proteome</keyword>
<reference evidence="1 2" key="1">
    <citation type="submission" date="2017-06" db="EMBL/GenBank/DDBJ databases">
        <authorList>
            <person name="Varghese N."/>
            <person name="Submissions S."/>
        </authorList>
    </citation>
    <scope>NUCLEOTIDE SEQUENCE [LARGE SCALE GENOMIC DNA]</scope>
    <source>
        <strain evidence="1 2">DSM 26989</strain>
    </source>
</reference>
<evidence type="ECO:0000313" key="2">
    <source>
        <dbReference type="Proteomes" id="UP000198427"/>
    </source>
</evidence>
<dbReference type="GeneID" id="94030774"/>
<dbReference type="AlphaFoldDB" id="A0AA94LKE8"/>
<evidence type="ECO:0000313" key="1">
    <source>
        <dbReference type="EMBL" id="SNR76168.1"/>
    </source>
</evidence>
<dbReference type="Proteomes" id="UP000198427">
    <property type="component" value="Unassembled WGS sequence"/>
</dbReference>
<accession>A0AA94LKE8</accession>
<organism evidence="1 2">
    <name type="scientific">Prevotella jejuni</name>
    <dbReference type="NCBI Taxonomy" id="1177574"/>
    <lineage>
        <taxon>Bacteria</taxon>
        <taxon>Pseudomonadati</taxon>
        <taxon>Bacteroidota</taxon>
        <taxon>Bacteroidia</taxon>
        <taxon>Bacteroidales</taxon>
        <taxon>Prevotellaceae</taxon>
        <taxon>Prevotella</taxon>
    </lineage>
</organism>
<name>A0AA94LKE8_9BACT</name>
<gene>
    <name evidence="1" type="ORF">SAMN06265364_10922</name>
</gene>
<proteinExistence type="predicted"/>
<dbReference type="EMBL" id="FZNZ01000009">
    <property type="protein sequence ID" value="SNR76168.1"/>
    <property type="molecule type" value="Genomic_DNA"/>
</dbReference>
<dbReference type="RefSeq" id="WP_167386054.1">
    <property type="nucleotide sequence ID" value="NZ_CP023863.1"/>
</dbReference>